<gene>
    <name evidence="2" type="ORF">LCGC14_2752730</name>
</gene>
<sequence>LGARIFAVCDTLDAFTVDRPYRKALPYSAAVDHIVSASGSLFDPFVVEHFVAAEEQLRNYVARLLFQGDLRGEGLNCNGLGALTKHETARG</sequence>
<dbReference type="InterPro" id="IPR037522">
    <property type="entry name" value="HD_GYP_dom"/>
</dbReference>
<proteinExistence type="predicted"/>
<dbReference type="PROSITE" id="PS51832">
    <property type="entry name" value="HD_GYP"/>
    <property type="match status" value="1"/>
</dbReference>
<evidence type="ECO:0000313" key="2">
    <source>
        <dbReference type="EMBL" id="KKK87490.1"/>
    </source>
</evidence>
<reference evidence="2" key="1">
    <citation type="journal article" date="2015" name="Nature">
        <title>Complex archaea that bridge the gap between prokaryotes and eukaryotes.</title>
        <authorList>
            <person name="Spang A."/>
            <person name="Saw J.H."/>
            <person name="Jorgensen S.L."/>
            <person name="Zaremba-Niedzwiedzka K."/>
            <person name="Martijn J."/>
            <person name="Lind A.E."/>
            <person name="van Eijk R."/>
            <person name="Schleper C."/>
            <person name="Guy L."/>
            <person name="Ettema T.J."/>
        </authorList>
    </citation>
    <scope>NUCLEOTIDE SEQUENCE</scope>
</reference>
<dbReference type="Gene3D" id="1.10.3210.10">
    <property type="entry name" value="Hypothetical protein af1432"/>
    <property type="match status" value="1"/>
</dbReference>
<dbReference type="InterPro" id="IPR052020">
    <property type="entry name" value="Cyclic_di-GMP/3'3'-cGAMP_PDE"/>
</dbReference>
<name>A0A0F8ZNC8_9ZZZZ</name>
<comment type="caution">
    <text evidence="2">The sequence shown here is derived from an EMBL/GenBank/DDBJ whole genome shotgun (WGS) entry which is preliminary data.</text>
</comment>
<dbReference type="AlphaFoldDB" id="A0A0F8ZNC8"/>
<protein>
    <recommendedName>
        <fullName evidence="1">HD-GYP domain-containing protein</fullName>
    </recommendedName>
</protein>
<feature type="domain" description="HD-GYP" evidence="1">
    <location>
        <begin position="1"/>
        <end position="66"/>
    </location>
</feature>
<organism evidence="2">
    <name type="scientific">marine sediment metagenome</name>
    <dbReference type="NCBI Taxonomy" id="412755"/>
    <lineage>
        <taxon>unclassified sequences</taxon>
        <taxon>metagenomes</taxon>
        <taxon>ecological metagenomes</taxon>
    </lineage>
</organism>
<evidence type="ECO:0000259" key="1">
    <source>
        <dbReference type="PROSITE" id="PS51832"/>
    </source>
</evidence>
<dbReference type="EMBL" id="LAZR01050379">
    <property type="protein sequence ID" value="KKK87490.1"/>
    <property type="molecule type" value="Genomic_DNA"/>
</dbReference>
<accession>A0A0F8ZNC8</accession>
<dbReference type="SUPFAM" id="SSF109604">
    <property type="entry name" value="HD-domain/PDEase-like"/>
    <property type="match status" value="1"/>
</dbReference>
<feature type="non-terminal residue" evidence="2">
    <location>
        <position position="1"/>
    </location>
</feature>
<dbReference type="PANTHER" id="PTHR45228:SF5">
    <property type="entry name" value="CYCLIC DI-GMP PHOSPHODIESTERASE VC_1348-RELATED"/>
    <property type="match status" value="1"/>
</dbReference>
<dbReference type="PANTHER" id="PTHR45228">
    <property type="entry name" value="CYCLIC DI-GMP PHOSPHODIESTERASE TM_0186-RELATED"/>
    <property type="match status" value="1"/>
</dbReference>